<evidence type="ECO:0000313" key="2">
    <source>
        <dbReference type="Proteomes" id="UP000199643"/>
    </source>
</evidence>
<reference evidence="2" key="1">
    <citation type="submission" date="2016-10" db="EMBL/GenBank/DDBJ databases">
        <authorList>
            <person name="Varghese N."/>
            <person name="Submissions S."/>
        </authorList>
    </citation>
    <scope>NUCLEOTIDE SEQUENCE [LARGE SCALE GENOMIC DNA]</scope>
    <source>
        <strain evidence="2">DSM 17933</strain>
    </source>
</reference>
<sequence>MNIKLKKIELSYTQQNLRWAENKNACRFADRRLFVNYSPEMEGMG</sequence>
<dbReference type="Proteomes" id="UP000199643">
    <property type="component" value="Unassembled WGS sequence"/>
</dbReference>
<protein>
    <submittedName>
        <fullName evidence="1">Uncharacterized protein</fullName>
    </submittedName>
</protein>
<evidence type="ECO:0000313" key="1">
    <source>
        <dbReference type="EMBL" id="SDG68842.1"/>
    </source>
</evidence>
<gene>
    <name evidence="1" type="ORF">SAMN05421827_109167</name>
</gene>
<keyword evidence="2" id="KW-1185">Reference proteome</keyword>
<name>A0A1G7WA72_9SPHI</name>
<dbReference type="EMBL" id="FNCH01000009">
    <property type="protein sequence ID" value="SDG68842.1"/>
    <property type="molecule type" value="Genomic_DNA"/>
</dbReference>
<dbReference type="AlphaFoldDB" id="A0A1G7WA72"/>
<organism evidence="1 2">
    <name type="scientific">Pedobacter terrae</name>
    <dbReference type="NCBI Taxonomy" id="405671"/>
    <lineage>
        <taxon>Bacteria</taxon>
        <taxon>Pseudomonadati</taxon>
        <taxon>Bacteroidota</taxon>
        <taxon>Sphingobacteriia</taxon>
        <taxon>Sphingobacteriales</taxon>
        <taxon>Sphingobacteriaceae</taxon>
        <taxon>Pedobacter</taxon>
    </lineage>
</organism>
<proteinExistence type="predicted"/>
<accession>A0A1G7WA72</accession>